<keyword evidence="3 5" id="KW-0238">DNA-binding</keyword>
<evidence type="ECO:0000313" key="8">
    <source>
        <dbReference type="EMBL" id="OQS36238.1"/>
    </source>
</evidence>
<dbReference type="PROSITE" id="PS50977">
    <property type="entry name" value="HTH_TETR_2"/>
    <property type="match status" value="1"/>
</dbReference>
<evidence type="ECO:0000256" key="2">
    <source>
        <dbReference type="ARBA" id="ARBA00023015"/>
    </source>
</evidence>
<evidence type="ECO:0000259" key="7">
    <source>
        <dbReference type="PROSITE" id="PS50977"/>
    </source>
</evidence>
<dbReference type="Pfam" id="PF00440">
    <property type="entry name" value="TetR_N"/>
    <property type="match status" value="1"/>
</dbReference>
<reference evidence="8 9" key="1">
    <citation type="submission" date="2017-02" db="EMBL/GenBank/DDBJ databases">
        <title>Chromobacterium haemolyticum H5244.</title>
        <authorList>
            <person name="Gulvik C.A."/>
        </authorList>
    </citation>
    <scope>NUCLEOTIDE SEQUENCE [LARGE SCALE GENOMIC DNA]</scope>
    <source>
        <strain evidence="8 9">H5244</strain>
    </source>
</reference>
<keyword evidence="4" id="KW-0804">Transcription</keyword>
<accession>A0A1W0CNJ5</accession>
<evidence type="ECO:0000256" key="4">
    <source>
        <dbReference type="ARBA" id="ARBA00023163"/>
    </source>
</evidence>
<dbReference type="AlphaFoldDB" id="A0A1W0CNJ5"/>
<dbReference type="InterPro" id="IPR001647">
    <property type="entry name" value="HTH_TetR"/>
</dbReference>
<dbReference type="InterPro" id="IPR050109">
    <property type="entry name" value="HTH-type_TetR-like_transc_reg"/>
</dbReference>
<comment type="caution">
    <text evidence="8">The sequence shown here is derived from an EMBL/GenBank/DDBJ whole genome shotgun (WGS) entry which is preliminary data.</text>
</comment>
<organism evidence="8 9">
    <name type="scientific">Chromobacterium haemolyticum</name>
    <dbReference type="NCBI Taxonomy" id="394935"/>
    <lineage>
        <taxon>Bacteria</taxon>
        <taxon>Pseudomonadati</taxon>
        <taxon>Pseudomonadota</taxon>
        <taxon>Betaproteobacteria</taxon>
        <taxon>Neisseriales</taxon>
        <taxon>Chromobacteriaceae</taxon>
        <taxon>Chromobacterium</taxon>
    </lineage>
</organism>
<sequence length="214" mass="23389">MRHVRVSLTAAQQAEQAPPATRRRPRQSRSRASLIALQQAFVQVLLERGYAKTTVREVAAVAGVAVGTFYQYVRNMDGLAALSIHQHVHALADALRRKAAACRGTDRREIAAALLALQLDTVQRQAAAWSALFQLERRVSSLEAYRRHYQQYVDIWRAALAGAVEPPPRLEAAARMAHCLCYGAISQALLSQGSAADLPALRLELEAALNACLG</sequence>
<keyword evidence="1" id="KW-0678">Repressor</keyword>
<evidence type="ECO:0000313" key="9">
    <source>
        <dbReference type="Proteomes" id="UP000192721"/>
    </source>
</evidence>
<gene>
    <name evidence="8" type="ORF">B0T45_16165</name>
</gene>
<dbReference type="InterPro" id="IPR009057">
    <property type="entry name" value="Homeodomain-like_sf"/>
</dbReference>
<dbReference type="GO" id="GO:0000976">
    <property type="term" value="F:transcription cis-regulatory region binding"/>
    <property type="evidence" value="ECO:0007669"/>
    <property type="project" value="TreeGrafter"/>
</dbReference>
<dbReference type="RefSeq" id="WP_081556179.1">
    <property type="nucleotide sequence ID" value="NZ_CP109905.1"/>
</dbReference>
<dbReference type="Proteomes" id="UP000192721">
    <property type="component" value="Unassembled WGS sequence"/>
</dbReference>
<dbReference type="PANTHER" id="PTHR30055">
    <property type="entry name" value="HTH-TYPE TRANSCRIPTIONAL REGULATOR RUTR"/>
    <property type="match status" value="1"/>
</dbReference>
<evidence type="ECO:0000256" key="3">
    <source>
        <dbReference type="ARBA" id="ARBA00023125"/>
    </source>
</evidence>
<protein>
    <submittedName>
        <fullName evidence="8">TetR family transcriptional regulator</fullName>
    </submittedName>
</protein>
<feature type="domain" description="HTH tetR-type" evidence="7">
    <location>
        <begin position="31"/>
        <end position="91"/>
    </location>
</feature>
<keyword evidence="2" id="KW-0805">Transcription regulation</keyword>
<feature type="region of interest" description="Disordered" evidence="6">
    <location>
        <begin position="1"/>
        <end position="29"/>
    </location>
</feature>
<evidence type="ECO:0000256" key="1">
    <source>
        <dbReference type="ARBA" id="ARBA00022491"/>
    </source>
</evidence>
<feature type="DNA-binding region" description="H-T-H motif" evidence="5">
    <location>
        <begin position="54"/>
        <end position="73"/>
    </location>
</feature>
<dbReference type="PROSITE" id="PS01081">
    <property type="entry name" value="HTH_TETR_1"/>
    <property type="match status" value="1"/>
</dbReference>
<proteinExistence type="predicted"/>
<dbReference type="GO" id="GO:0003700">
    <property type="term" value="F:DNA-binding transcription factor activity"/>
    <property type="evidence" value="ECO:0007669"/>
    <property type="project" value="TreeGrafter"/>
</dbReference>
<dbReference type="PANTHER" id="PTHR30055:SF234">
    <property type="entry name" value="HTH-TYPE TRANSCRIPTIONAL REGULATOR BETI"/>
    <property type="match status" value="1"/>
</dbReference>
<evidence type="ECO:0000256" key="6">
    <source>
        <dbReference type="SAM" id="MobiDB-lite"/>
    </source>
</evidence>
<dbReference type="EMBL" id="MUKV01000023">
    <property type="protein sequence ID" value="OQS36238.1"/>
    <property type="molecule type" value="Genomic_DNA"/>
</dbReference>
<name>A0A1W0CNJ5_9NEIS</name>
<dbReference type="Gene3D" id="1.10.357.10">
    <property type="entry name" value="Tetracycline Repressor, domain 2"/>
    <property type="match status" value="1"/>
</dbReference>
<dbReference type="SUPFAM" id="SSF46689">
    <property type="entry name" value="Homeodomain-like"/>
    <property type="match status" value="1"/>
</dbReference>
<evidence type="ECO:0000256" key="5">
    <source>
        <dbReference type="PROSITE-ProRule" id="PRU00335"/>
    </source>
</evidence>
<dbReference type="InterPro" id="IPR023772">
    <property type="entry name" value="DNA-bd_HTH_TetR-type_CS"/>
</dbReference>
<feature type="compositionally biased region" description="Low complexity" evidence="6">
    <location>
        <begin position="10"/>
        <end position="20"/>
    </location>
</feature>